<keyword evidence="3" id="KW-1185">Reference proteome</keyword>
<dbReference type="Proteomes" id="UP000327118">
    <property type="component" value="Unassembled WGS sequence"/>
</dbReference>
<dbReference type="OrthoDB" id="2137750at2759"/>
<dbReference type="EMBL" id="ML739052">
    <property type="protein sequence ID" value="KAE8355423.1"/>
    <property type="molecule type" value="Genomic_DNA"/>
</dbReference>
<gene>
    <name evidence="2" type="ORF">BDV28DRAFT_42388</name>
</gene>
<evidence type="ECO:0000313" key="2">
    <source>
        <dbReference type="EMBL" id="KAE8355423.1"/>
    </source>
</evidence>
<protein>
    <submittedName>
        <fullName evidence="2">Uncharacterized protein</fullName>
    </submittedName>
</protein>
<sequence>MTSNYNTRKFSNRVRPKDDDESSTQQPNQQSGMSDWDPTKQFTMPSHTASGSSQAQPADSTAPSTQTYTSKYHFTHDELSHPDE</sequence>
<reference evidence="3" key="1">
    <citation type="submission" date="2019-04" db="EMBL/GenBank/DDBJ databases">
        <title>Friends and foes A comparative genomics studyof 23 Aspergillus species from section Flavi.</title>
        <authorList>
            <consortium name="DOE Joint Genome Institute"/>
            <person name="Kjaerbolling I."/>
            <person name="Vesth T."/>
            <person name="Frisvad J.C."/>
            <person name="Nybo J.L."/>
            <person name="Theobald S."/>
            <person name="Kildgaard S."/>
            <person name="Isbrandt T."/>
            <person name="Kuo A."/>
            <person name="Sato A."/>
            <person name="Lyhne E.K."/>
            <person name="Kogle M.E."/>
            <person name="Wiebenga A."/>
            <person name="Kun R.S."/>
            <person name="Lubbers R.J."/>
            <person name="Makela M.R."/>
            <person name="Barry K."/>
            <person name="Chovatia M."/>
            <person name="Clum A."/>
            <person name="Daum C."/>
            <person name="Haridas S."/>
            <person name="He G."/>
            <person name="LaButti K."/>
            <person name="Lipzen A."/>
            <person name="Mondo S."/>
            <person name="Riley R."/>
            <person name="Salamov A."/>
            <person name="Simmons B.A."/>
            <person name="Magnuson J.K."/>
            <person name="Henrissat B."/>
            <person name="Mortensen U.H."/>
            <person name="Larsen T.O."/>
            <person name="Devries R.P."/>
            <person name="Grigoriev I.V."/>
            <person name="Machida M."/>
            <person name="Baker S.E."/>
            <person name="Andersen M.R."/>
        </authorList>
    </citation>
    <scope>NUCLEOTIDE SEQUENCE [LARGE SCALE GENOMIC DNA]</scope>
    <source>
        <strain evidence="3">CBS 553.77</strain>
    </source>
</reference>
<feature type="compositionally biased region" description="Polar residues" evidence="1">
    <location>
        <begin position="23"/>
        <end position="33"/>
    </location>
</feature>
<feature type="region of interest" description="Disordered" evidence="1">
    <location>
        <begin position="1"/>
        <end position="84"/>
    </location>
</feature>
<accession>A0A5N6ZE09</accession>
<organism evidence="2 3">
    <name type="scientific">Aspergillus coremiiformis</name>
    <dbReference type="NCBI Taxonomy" id="138285"/>
    <lineage>
        <taxon>Eukaryota</taxon>
        <taxon>Fungi</taxon>
        <taxon>Dikarya</taxon>
        <taxon>Ascomycota</taxon>
        <taxon>Pezizomycotina</taxon>
        <taxon>Eurotiomycetes</taxon>
        <taxon>Eurotiomycetidae</taxon>
        <taxon>Eurotiales</taxon>
        <taxon>Aspergillaceae</taxon>
        <taxon>Aspergillus</taxon>
        <taxon>Aspergillus subgen. Circumdati</taxon>
    </lineage>
</organism>
<proteinExistence type="predicted"/>
<feature type="compositionally biased region" description="Basic and acidic residues" evidence="1">
    <location>
        <begin position="74"/>
        <end position="84"/>
    </location>
</feature>
<evidence type="ECO:0000313" key="3">
    <source>
        <dbReference type="Proteomes" id="UP000327118"/>
    </source>
</evidence>
<feature type="compositionally biased region" description="Polar residues" evidence="1">
    <location>
        <begin position="40"/>
        <end position="72"/>
    </location>
</feature>
<dbReference type="AlphaFoldDB" id="A0A5N6ZE09"/>
<evidence type="ECO:0000256" key="1">
    <source>
        <dbReference type="SAM" id="MobiDB-lite"/>
    </source>
</evidence>
<name>A0A5N6ZE09_9EURO</name>